<sequence length="175" mass="19376">MASKPFVSTRVRSHTAGYLDPKEILRPGQIIFVALDPNRATDGPYSDAGSNASSTYDSPWLDHAAYRMVLIRNVIGKQRDAQTIYVYPIMSFNNRKHLPPAGRIFHRPVTDILRLLPLPHAQSDGALQAGWREAPTPAGFGRPIDCGNWLDQRPSWLWAEALECVLSPGDTVSLG</sequence>
<name>A0AAV9U057_9PEZI</name>
<evidence type="ECO:0000313" key="1">
    <source>
        <dbReference type="EMBL" id="KAK6331197.1"/>
    </source>
</evidence>
<dbReference type="AlphaFoldDB" id="A0AAV9U057"/>
<dbReference type="EMBL" id="JAVHNQ010000016">
    <property type="protein sequence ID" value="KAK6331197.1"/>
    <property type="molecule type" value="Genomic_DNA"/>
</dbReference>
<proteinExistence type="predicted"/>
<evidence type="ECO:0000313" key="2">
    <source>
        <dbReference type="Proteomes" id="UP001375240"/>
    </source>
</evidence>
<reference evidence="1 2" key="1">
    <citation type="submission" date="2019-10" db="EMBL/GenBank/DDBJ databases">
        <authorList>
            <person name="Palmer J.M."/>
        </authorList>
    </citation>
    <scope>NUCLEOTIDE SEQUENCE [LARGE SCALE GENOMIC DNA]</scope>
    <source>
        <strain evidence="1 2">TWF696</strain>
    </source>
</reference>
<gene>
    <name evidence="1" type="ORF">TWF696_003262</name>
</gene>
<protein>
    <submittedName>
        <fullName evidence="1">Uncharacterized protein</fullName>
    </submittedName>
</protein>
<dbReference type="Proteomes" id="UP001375240">
    <property type="component" value="Unassembled WGS sequence"/>
</dbReference>
<accession>A0AAV9U057</accession>
<organism evidence="1 2">
    <name type="scientific">Orbilia brochopaga</name>
    <dbReference type="NCBI Taxonomy" id="3140254"/>
    <lineage>
        <taxon>Eukaryota</taxon>
        <taxon>Fungi</taxon>
        <taxon>Dikarya</taxon>
        <taxon>Ascomycota</taxon>
        <taxon>Pezizomycotina</taxon>
        <taxon>Orbiliomycetes</taxon>
        <taxon>Orbiliales</taxon>
        <taxon>Orbiliaceae</taxon>
        <taxon>Orbilia</taxon>
    </lineage>
</organism>
<keyword evidence="2" id="KW-1185">Reference proteome</keyword>
<comment type="caution">
    <text evidence="1">The sequence shown here is derived from an EMBL/GenBank/DDBJ whole genome shotgun (WGS) entry which is preliminary data.</text>
</comment>